<name>A0A2X3FTH7_KLEPN</name>
<evidence type="ECO:0000313" key="2">
    <source>
        <dbReference type="Proteomes" id="UP000251721"/>
    </source>
</evidence>
<reference evidence="1 2" key="1">
    <citation type="submission" date="2018-06" db="EMBL/GenBank/DDBJ databases">
        <authorList>
            <consortium name="Pathogen Informatics"/>
            <person name="Doyle S."/>
        </authorList>
    </citation>
    <scope>NUCLEOTIDE SEQUENCE [LARGE SCALE GENOMIC DNA]</scope>
    <source>
        <strain evidence="1 2">NCTC13465</strain>
    </source>
</reference>
<organism evidence="1 2">
    <name type="scientific">Klebsiella pneumoniae</name>
    <dbReference type="NCBI Taxonomy" id="573"/>
    <lineage>
        <taxon>Bacteria</taxon>
        <taxon>Pseudomonadati</taxon>
        <taxon>Pseudomonadota</taxon>
        <taxon>Gammaproteobacteria</taxon>
        <taxon>Enterobacterales</taxon>
        <taxon>Enterobacteriaceae</taxon>
        <taxon>Klebsiella/Raoultella group</taxon>
        <taxon>Klebsiella</taxon>
        <taxon>Klebsiella pneumoniae complex</taxon>
    </lineage>
</organism>
<protein>
    <submittedName>
        <fullName evidence="1">L-2,4-diaminobutyrate decarboxylase</fullName>
    </submittedName>
</protein>
<gene>
    <name evidence="1" type="ORF">NCTC13465_00074</name>
</gene>
<accession>A0A2X3FTH7</accession>
<dbReference type="Proteomes" id="UP000251721">
    <property type="component" value="Unassembled WGS sequence"/>
</dbReference>
<proteinExistence type="predicted"/>
<dbReference type="EMBL" id="UAWQ01000001">
    <property type="protein sequence ID" value="SQC28029.1"/>
    <property type="molecule type" value="Genomic_DNA"/>
</dbReference>
<evidence type="ECO:0000313" key="1">
    <source>
        <dbReference type="EMBL" id="SQC28029.1"/>
    </source>
</evidence>
<dbReference type="AlphaFoldDB" id="A0A2X3FTH7"/>
<sequence length="55" mass="6150">MSTLNPILAGSAQSVEAYQQVIEQTSQAVVQWLKQPEMYQGKSVDELRERISLGI</sequence>